<proteinExistence type="inferred from homology"/>
<dbReference type="Pfam" id="PF25917">
    <property type="entry name" value="BSH_RND"/>
    <property type="match status" value="1"/>
</dbReference>
<comment type="caution">
    <text evidence="5">The sequence shown here is derived from an EMBL/GenBank/DDBJ whole genome shotgun (WGS) entry which is preliminary data.</text>
</comment>
<reference evidence="5" key="2">
    <citation type="submission" date="2020-09" db="EMBL/GenBank/DDBJ databases">
        <authorList>
            <person name="Sun Q."/>
            <person name="Zhou Y."/>
        </authorList>
    </citation>
    <scope>NUCLEOTIDE SEQUENCE</scope>
    <source>
        <strain evidence="5">CGMCC 1.15448</strain>
    </source>
</reference>
<dbReference type="GO" id="GO:1990281">
    <property type="term" value="C:efflux pump complex"/>
    <property type="evidence" value="ECO:0007669"/>
    <property type="project" value="TreeGrafter"/>
</dbReference>
<evidence type="ECO:0000313" key="6">
    <source>
        <dbReference type="Proteomes" id="UP000607559"/>
    </source>
</evidence>
<dbReference type="PROSITE" id="PS51257">
    <property type="entry name" value="PROKAR_LIPOPROTEIN"/>
    <property type="match status" value="1"/>
</dbReference>
<reference evidence="5" key="1">
    <citation type="journal article" date="2014" name="Int. J. Syst. Evol. Microbiol.">
        <title>Complete genome sequence of Corynebacterium casei LMG S-19264T (=DSM 44701T), isolated from a smear-ripened cheese.</title>
        <authorList>
            <consortium name="US DOE Joint Genome Institute (JGI-PGF)"/>
            <person name="Walter F."/>
            <person name="Albersmeier A."/>
            <person name="Kalinowski J."/>
            <person name="Ruckert C."/>
        </authorList>
    </citation>
    <scope>NUCLEOTIDE SEQUENCE</scope>
    <source>
        <strain evidence="5">CGMCC 1.15448</strain>
    </source>
</reference>
<comment type="similarity">
    <text evidence="1">Belongs to the membrane fusion protein (MFP) (TC 8.A.1) family.</text>
</comment>
<evidence type="ECO:0000259" key="4">
    <source>
        <dbReference type="Pfam" id="PF25989"/>
    </source>
</evidence>
<feature type="domain" description="Multidrug resistance protein MdtA-like alpha-helical hairpin" evidence="2">
    <location>
        <begin position="110"/>
        <end position="170"/>
    </location>
</feature>
<feature type="domain" description="YknX-like C-terminal permuted SH3-like" evidence="4">
    <location>
        <begin position="289"/>
        <end position="344"/>
    </location>
</feature>
<feature type="domain" description="Multidrug resistance protein MdtA-like barrel-sandwich hybrid" evidence="3">
    <location>
        <begin position="76"/>
        <end position="196"/>
    </location>
</feature>
<dbReference type="Gene3D" id="2.40.50.100">
    <property type="match status" value="1"/>
</dbReference>
<evidence type="ECO:0000313" key="5">
    <source>
        <dbReference type="EMBL" id="GGA82990.1"/>
    </source>
</evidence>
<sequence length="373" mass="40218">MARSALLTYQPGISCVLLLFSFSLFSLSSCKERADAASPDNKPRGVEPTLVDVLIAAQRPINNEIEANGSVVANEYVELHPEISGRIVYLNVPEGVQVAKGAVIARINDADLQATLAKSKAQLELYQKTEERERKLLEINGINQADYDLAVSNVNTTKADIDYTQAQLDKTVIRAPFDGVVGLRQVSPGAYVTPANIIATVQQMDKTKVDFTIPEQYSAVVRKGSLVDVQLDAQAGAIRRRKGLIVATEPQINLSSRNLKVRALLQDGVAHPGSFVKVFVSAGVDKRAIMVPTNCIIPEDRNNQVILVKQGKAKVVNVQTGVREASNIEITRGVDAGDTVIVTGVLFARPDAPVTIRSVKTGEETIPTAANAK</sequence>
<organism evidence="5 6">
    <name type="scientific">Puia dinghuensis</name>
    <dbReference type="NCBI Taxonomy" id="1792502"/>
    <lineage>
        <taxon>Bacteria</taxon>
        <taxon>Pseudomonadati</taxon>
        <taxon>Bacteroidota</taxon>
        <taxon>Chitinophagia</taxon>
        <taxon>Chitinophagales</taxon>
        <taxon>Chitinophagaceae</taxon>
        <taxon>Puia</taxon>
    </lineage>
</organism>
<dbReference type="NCBIfam" id="TIGR01730">
    <property type="entry name" value="RND_mfp"/>
    <property type="match status" value="1"/>
</dbReference>
<protein>
    <submittedName>
        <fullName evidence="5">MexH family multidrug efflux RND transporter periplasmic adaptor subunit</fullName>
    </submittedName>
</protein>
<dbReference type="Gene3D" id="1.10.287.470">
    <property type="entry name" value="Helix hairpin bin"/>
    <property type="match status" value="1"/>
</dbReference>
<dbReference type="GO" id="GO:0015562">
    <property type="term" value="F:efflux transmembrane transporter activity"/>
    <property type="evidence" value="ECO:0007669"/>
    <property type="project" value="TreeGrafter"/>
</dbReference>
<dbReference type="Pfam" id="PF25989">
    <property type="entry name" value="YknX_C"/>
    <property type="match status" value="1"/>
</dbReference>
<dbReference type="Pfam" id="PF25876">
    <property type="entry name" value="HH_MFP_RND"/>
    <property type="match status" value="1"/>
</dbReference>
<dbReference type="EMBL" id="BMJC01000001">
    <property type="protein sequence ID" value="GGA82990.1"/>
    <property type="molecule type" value="Genomic_DNA"/>
</dbReference>
<dbReference type="PANTHER" id="PTHR30469:SF36">
    <property type="entry name" value="BLL3903 PROTEIN"/>
    <property type="match status" value="1"/>
</dbReference>
<accession>A0A8J2XNA1</accession>
<dbReference type="InterPro" id="IPR058624">
    <property type="entry name" value="MdtA-like_HH"/>
</dbReference>
<evidence type="ECO:0000259" key="2">
    <source>
        <dbReference type="Pfam" id="PF25876"/>
    </source>
</evidence>
<dbReference type="PANTHER" id="PTHR30469">
    <property type="entry name" value="MULTIDRUG RESISTANCE PROTEIN MDTA"/>
    <property type="match status" value="1"/>
</dbReference>
<gene>
    <name evidence="5" type="ORF">GCM10011511_02500</name>
</gene>
<name>A0A8J2XNA1_9BACT</name>
<dbReference type="InterPro" id="IPR058637">
    <property type="entry name" value="YknX-like_C"/>
</dbReference>
<dbReference type="RefSeq" id="WP_188927717.1">
    <property type="nucleotide sequence ID" value="NZ_BMJC01000001.1"/>
</dbReference>
<dbReference type="InterPro" id="IPR006143">
    <property type="entry name" value="RND_pump_MFP"/>
</dbReference>
<dbReference type="Gene3D" id="2.40.420.20">
    <property type="match status" value="1"/>
</dbReference>
<dbReference type="Proteomes" id="UP000607559">
    <property type="component" value="Unassembled WGS sequence"/>
</dbReference>
<dbReference type="InterPro" id="IPR058625">
    <property type="entry name" value="MdtA-like_BSH"/>
</dbReference>
<dbReference type="AlphaFoldDB" id="A0A8J2XNA1"/>
<dbReference type="SUPFAM" id="SSF111369">
    <property type="entry name" value="HlyD-like secretion proteins"/>
    <property type="match status" value="1"/>
</dbReference>
<keyword evidence="6" id="KW-1185">Reference proteome</keyword>
<evidence type="ECO:0000259" key="3">
    <source>
        <dbReference type="Pfam" id="PF25917"/>
    </source>
</evidence>
<dbReference type="Gene3D" id="2.40.30.170">
    <property type="match status" value="1"/>
</dbReference>
<evidence type="ECO:0000256" key="1">
    <source>
        <dbReference type="ARBA" id="ARBA00009477"/>
    </source>
</evidence>